<feature type="non-terminal residue" evidence="2">
    <location>
        <position position="156"/>
    </location>
</feature>
<dbReference type="Proteomes" id="UP000708208">
    <property type="component" value="Unassembled WGS sequence"/>
</dbReference>
<dbReference type="GO" id="GO:0008376">
    <property type="term" value="F:acetylgalactosaminyltransferase activity"/>
    <property type="evidence" value="ECO:0007669"/>
    <property type="project" value="InterPro"/>
</dbReference>
<dbReference type="GO" id="GO:0032580">
    <property type="term" value="C:Golgi cisterna membrane"/>
    <property type="evidence" value="ECO:0007669"/>
    <property type="project" value="UniProtKB-SubCell"/>
</dbReference>
<comment type="subcellular location">
    <subcellularLocation>
        <location evidence="1">Golgi apparatus</location>
        <location evidence="1">Golgi stack membrane</location>
        <topology evidence="1">Single-pass type II membrane protein</topology>
    </subcellularLocation>
</comment>
<comment type="caution">
    <text evidence="2">The sequence shown here is derived from an EMBL/GenBank/DDBJ whole genome shotgun (WGS) entry which is preliminary data.</text>
</comment>
<proteinExistence type="inferred from homology"/>
<name>A0A8J2PW71_9HEXA</name>
<dbReference type="Pfam" id="PF05679">
    <property type="entry name" value="CHGN"/>
    <property type="match status" value="1"/>
</dbReference>
<accession>A0A8J2PW71</accession>
<evidence type="ECO:0000313" key="2">
    <source>
        <dbReference type="EMBL" id="CAG7824055.1"/>
    </source>
</evidence>
<keyword evidence="1" id="KW-0333">Golgi apparatus</keyword>
<keyword evidence="1" id="KW-0808">Transferase</keyword>
<gene>
    <name evidence="2" type="ORF">AFUS01_LOCUS34235</name>
</gene>
<reference evidence="2" key="1">
    <citation type="submission" date="2021-06" db="EMBL/GenBank/DDBJ databases">
        <authorList>
            <person name="Hodson N. C."/>
            <person name="Mongue J. A."/>
            <person name="Jaron S. K."/>
        </authorList>
    </citation>
    <scope>NUCLEOTIDE SEQUENCE</scope>
</reference>
<feature type="non-terminal residue" evidence="2">
    <location>
        <position position="1"/>
    </location>
</feature>
<dbReference type="EMBL" id="CAJVCH010531527">
    <property type="protein sequence ID" value="CAG7824055.1"/>
    <property type="molecule type" value="Genomic_DNA"/>
</dbReference>
<comment type="similarity">
    <text evidence="1">Belongs to the chondroitin N-acetylgalactosaminyltransferase family.</text>
</comment>
<protein>
    <recommendedName>
        <fullName evidence="1">Hexosyltransferase</fullName>
        <ecNumber evidence="1">2.4.1.-</ecNumber>
    </recommendedName>
</protein>
<dbReference type="AlphaFoldDB" id="A0A8J2PW71"/>
<keyword evidence="1" id="KW-0812">Transmembrane</keyword>
<keyword evidence="3" id="KW-1185">Reference proteome</keyword>
<evidence type="ECO:0000256" key="1">
    <source>
        <dbReference type="RuleBase" id="RU364016"/>
    </source>
</evidence>
<dbReference type="InterPro" id="IPR008428">
    <property type="entry name" value="Chond_GalNAc"/>
</dbReference>
<dbReference type="OrthoDB" id="9985088at2759"/>
<keyword evidence="1" id="KW-0735">Signal-anchor</keyword>
<organism evidence="2 3">
    <name type="scientific">Allacma fusca</name>
    <dbReference type="NCBI Taxonomy" id="39272"/>
    <lineage>
        <taxon>Eukaryota</taxon>
        <taxon>Metazoa</taxon>
        <taxon>Ecdysozoa</taxon>
        <taxon>Arthropoda</taxon>
        <taxon>Hexapoda</taxon>
        <taxon>Collembola</taxon>
        <taxon>Symphypleona</taxon>
        <taxon>Sminthuridae</taxon>
        <taxon>Allacma</taxon>
    </lineage>
</organism>
<sequence>RRLIQKLSMKVDYCLTNPILSASNILSKCFRYILNGKLTCEATVQNLQYTSSFPNSTNEELSSSITIGPLNSDVDFQTIHSKISKSRLVAINSNIINLQSKIHLLQPKLPPGSLKTSWPLGLPSGFVPKTRFDVLRWTYFDNKNLYAKSDQSTVEK</sequence>
<evidence type="ECO:0000313" key="3">
    <source>
        <dbReference type="Proteomes" id="UP000708208"/>
    </source>
</evidence>
<dbReference type="EC" id="2.4.1.-" evidence="1"/>